<feature type="coiled-coil region" evidence="7">
    <location>
        <begin position="370"/>
        <end position="453"/>
    </location>
</feature>
<dbReference type="Pfam" id="PF05557">
    <property type="entry name" value="MAD"/>
    <property type="match status" value="1"/>
</dbReference>
<dbReference type="GO" id="GO:0007094">
    <property type="term" value="P:mitotic spindle assembly checkpoint signaling"/>
    <property type="evidence" value="ECO:0007669"/>
    <property type="project" value="InterPro"/>
</dbReference>
<feature type="coiled-coil region" evidence="7">
    <location>
        <begin position="593"/>
        <end position="620"/>
    </location>
</feature>
<sequence length="717" mass="79616">MEVRGGREGTPLSAALKRRRVSEGLMTPALAEGEFVNAEDQEVYVNTYGRANLLRREYVEASEAKDVVIEEQRGELSSLRQRVSILESEKASTKAKLMALEQARQTKSLRERTESELGGSDGAGRSKVGDGSDSRGSDSAALELAREQQAKLRLLVDSKISRIADLEEAVATLERSKETEAAEKKAAVGEVERLKAEIVTLVMDSEGKRLAESRAATLEVHLKEVRAAQSQTEVRLAEALGEVEVERKKALDAEKAALNLQRKLVDASSSAEPVTGLELQVEQLEKELKSQVAEISSARALRGKLESTEVLKEKLAQAVARAARAEGALASASASHVETTVDQSDLQSWKTVMGEKFGQDASPYDVLQNVSKLEKSVLQLTEECGRTKAESKQALRSREDLERNCKSLSEEKESLKEHINEMKITALRHDRKISLLQKERDGLKRIIASYDEEELSLRPADGAGAADGTGHNSALRVKELEELLQLQKAQAAKHEAELQAMAEKCEDLMNQNESHRAEARAMKDSLSALESEKVMMTRELAVTGQELNHLKAEHNSRILHLASNPEEKARRDHVNGLVAEISTLKETLQKSGRDVAEATVAGLQKQLDSLSKRESRLKSAFQERISLFIDACYSIFGYRIDMTTENKMTKFILRPMHEEKESLYLTFKYDSGAAELVPTEYSETMQREVDTFIGRYKTIPAFTANLTMDIFNKQTQC</sequence>
<evidence type="ECO:0000256" key="8">
    <source>
        <dbReference type="SAM" id="MobiDB-lite"/>
    </source>
</evidence>
<keyword evidence="3" id="KW-0132">Cell division</keyword>
<evidence type="ECO:0000256" key="3">
    <source>
        <dbReference type="ARBA" id="ARBA00022618"/>
    </source>
</evidence>
<dbReference type="Proteomes" id="UP000316726">
    <property type="component" value="Chromosome 5"/>
</dbReference>
<keyword evidence="5" id="KW-0539">Nucleus</keyword>
<feature type="compositionally biased region" description="Basic and acidic residues" evidence="8">
    <location>
        <begin position="127"/>
        <end position="136"/>
    </location>
</feature>
<evidence type="ECO:0000256" key="2">
    <source>
        <dbReference type="ARBA" id="ARBA00008029"/>
    </source>
</evidence>
<keyword evidence="10" id="KW-1185">Reference proteome</keyword>
<dbReference type="EMBL" id="CP031038">
    <property type="protein sequence ID" value="QDZ21440.1"/>
    <property type="molecule type" value="Genomic_DNA"/>
</dbReference>
<keyword evidence="7" id="KW-0175">Coiled coil</keyword>
<evidence type="ECO:0000256" key="6">
    <source>
        <dbReference type="ARBA" id="ARBA00023306"/>
    </source>
</evidence>
<dbReference type="Gene3D" id="3.30.457.60">
    <property type="match status" value="1"/>
</dbReference>
<comment type="subcellular location">
    <subcellularLocation>
        <location evidence="1">Nucleus</location>
    </subcellularLocation>
</comment>
<feature type="coiled-coil region" evidence="7">
    <location>
        <begin position="69"/>
        <end position="103"/>
    </location>
</feature>
<evidence type="ECO:0000256" key="1">
    <source>
        <dbReference type="ARBA" id="ARBA00004123"/>
    </source>
</evidence>
<proteinExistence type="inferred from homology"/>
<reference evidence="9 10" key="1">
    <citation type="submission" date="2018-07" db="EMBL/GenBank/DDBJ databases">
        <title>The complete nuclear genome of the prasinophyte Chloropicon primus (CCMP1205).</title>
        <authorList>
            <person name="Pombert J.-F."/>
            <person name="Otis C."/>
            <person name="Turmel M."/>
            <person name="Lemieux C."/>
        </authorList>
    </citation>
    <scope>NUCLEOTIDE SEQUENCE [LARGE SCALE GENOMIC DNA]</scope>
    <source>
        <strain evidence="9 10">CCMP1205</strain>
    </source>
</reference>
<gene>
    <name evidence="9" type="ORF">A3770_05p39580</name>
</gene>
<evidence type="ECO:0000313" key="10">
    <source>
        <dbReference type="Proteomes" id="UP000316726"/>
    </source>
</evidence>
<dbReference type="STRING" id="1764295.A0A5B8MPY8"/>
<evidence type="ECO:0000256" key="4">
    <source>
        <dbReference type="ARBA" id="ARBA00022776"/>
    </source>
</evidence>
<feature type="coiled-coil region" evidence="7">
    <location>
        <begin position="477"/>
        <end position="532"/>
    </location>
</feature>
<dbReference type="InterPro" id="IPR008672">
    <property type="entry name" value="Mad1"/>
</dbReference>
<protein>
    <submittedName>
        <fullName evidence="9">Mitotic spindle checkpoint protein MAD1</fullName>
    </submittedName>
</protein>
<dbReference type="PANTHER" id="PTHR23168">
    <property type="entry name" value="MITOTIC SPINDLE ASSEMBLY CHECKPOINT PROTEIN MAD1 MITOTIC ARREST DEFICIENT-LIKE PROTEIN 1"/>
    <property type="match status" value="1"/>
</dbReference>
<keyword evidence="6" id="KW-0131">Cell cycle</keyword>
<accession>A0A5B8MPY8</accession>
<feature type="region of interest" description="Disordered" evidence="8">
    <location>
        <begin position="103"/>
        <end position="142"/>
    </location>
</feature>
<name>A0A5B8MPY8_9CHLO</name>
<keyword evidence="4" id="KW-0498">Mitosis</keyword>
<dbReference type="GO" id="GO:0051315">
    <property type="term" value="P:attachment of mitotic spindle microtubules to kinetochore"/>
    <property type="evidence" value="ECO:0007669"/>
    <property type="project" value="TreeGrafter"/>
</dbReference>
<dbReference type="AlphaFoldDB" id="A0A5B8MPY8"/>
<dbReference type="OrthoDB" id="331602at2759"/>
<evidence type="ECO:0000313" key="9">
    <source>
        <dbReference type="EMBL" id="QDZ21440.1"/>
    </source>
</evidence>
<dbReference type="GO" id="GO:0005635">
    <property type="term" value="C:nuclear envelope"/>
    <property type="evidence" value="ECO:0007669"/>
    <property type="project" value="TreeGrafter"/>
</dbReference>
<evidence type="ECO:0000256" key="7">
    <source>
        <dbReference type="SAM" id="Coils"/>
    </source>
</evidence>
<dbReference type="GO" id="GO:0051301">
    <property type="term" value="P:cell division"/>
    <property type="evidence" value="ECO:0007669"/>
    <property type="project" value="UniProtKB-KW"/>
</dbReference>
<feature type="coiled-coil region" evidence="7">
    <location>
        <begin position="274"/>
        <end position="301"/>
    </location>
</feature>
<comment type="similarity">
    <text evidence="2">Belongs to the MAD1 family.</text>
</comment>
<dbReference type="GO" id="GO:0072686">
    <property type="term" value="C:mitotic spindle"/>
    <property type="evidence" value="ECO:0007669"/>
    <property type="project" value="TreeGrafter"/>
</dbReference>
<dbReference type="GO" id="GO:0000776">
    <property type="term" value="C:kinetochore"/>
    <property type="evidence" value="ECO:0007669"/>
    <property type="project" value="TreeGrafter"/>
</dbReference>
<feature type="coiled-coil region" evidence="7">
    <location>
        <begin position="156"/>
        <end position="197"/>
    </location>
</feature>
<dbReference type="PANTHER" id="PTHR23168:SF0">
    <property type="entry name" value="MITOTIC SPINDLE ASSEMBLY CHECKPOINT PROTEIN MAD1"/>
    <property type="match status" value="1"/>
</dbReference>
<evidence type="ECO:0000256" key="5">
    <source>
        <dbReference type="ARBA" id="ARBA00023242"/>
    </source>
</evidence>
<organism evidence="9 10">
    <name type="scientific">Chloropicon primus</name>
    <dbReference type="NCBI Taxonomy" id="1764295"/>
    <lineage>
        <taxon>Eukaryota</taxon>
        <taxon>Viridiplantae</taxon>
        <taxon>Chlorophyta</taxon>
        <taxon>Chloropicophyceae</taxon>
        <taxon>Chloropicales</taxon>
        <taxon>Chloropicaceae</taxon>
        <taxon>Chloropicon</taxon>
    </lineage>
</organism>